<name>A0A433X7H7_9HYPH</name>
<evidence type="ECO:0000313" key="2">
    <source>
        <dbReference type="Proteomes" id="UP000281547"/>
    </source>
</evidence>
<keyword evidence="2" id="KW-1185">Reference proteome</keyword>
<dbReference type="Proteomes" id="UP000281547">
    <property type="component" value="Unassembled WGS sequence"/>
</dbReference>
<comment type="caution">
    <text evidence="1">The sequence shown here is derived from an EMBL/GenBank/DDBJ whole genome shotgun (WGS) entry which is preliminary data.</text>
</comment>
<dbReference type="EMBL" id="RZNJ01000004">
    <property type="protein sequence ID" value="RUT29998.1"/>
    <property type="molecule type" value="Genomic_DNA"/>
</dbReference>
<gene>
    <name evidence="1" type="ORF">EMQ25_11720</name>
</gene>
<sequence>MRHLGITRTQLLALADPATKLRTILRRQARIDHLTAQIDRIETHIGETVGWPRLTIDFEYDLVTVSTPAMTLRLVEEGRLSAETGASINEELRQRLRSWNEATRAAGLPQLRHREGHLIRLQDKSLHALLMRSSTLPSAIPARLIILIAMMEPGEIADRSMAIAADLLRGFFDA</sequence>
<organism evidence="1 2">
    <name type="scientific">Arsenicitalea aurantiaca</name>
    <dbReference type="NCBI Taxonomy" id="1783274"/>
    <lineage>
        <taxon>Bacteria</taxon>
        <taxon>Pseudomonadati</taxon>
        <taxon>Pseudomonadota</taxon>
        <taxon>Alphaproteobacteria</taxon>
        <taxon>Hyphomicrobiales</taxon>
        <taxon>Devosiaceae</taxon>
        <taxon>Arsenicitalea</taxon>
    </lineage>
</organism>
<reference evidence="1 2" key="1">
    <citation type="journal article" date="2016" name="Int. J. Syst. Evol. Microbiol.">
        <title>Arsenicitalea aurantiaca gen. nov., sp. nov., a new member of the family Hyphomicrobiaceae, isolated from high-arsenic sediment.</title>
        <authorList>
            <person name="Mu Y."/>
            <person name="Zhou L."/>
            <person name="Zeng X.C."/>
            <person name="Liu L."/>
            <person name="Pan Y."/>
            <person name="Chen X."/>
            <person name="Wang J."/>
            <person name="Li S."/>
            <person name="Li W.J."/>
            <person name="Wang Y."/>
        </authorList>
    </citation>
    <scope>NUCLEOTIDE SEQUENCE [LARGE SCALE GENOMIC DNA]</scope>
    <source>
        <strain evidence="1 2">42-50</strain>
    </source>
</reference>
<dbReference type="RefSeq" id="WP_127188778.1">
    <property type="nucleotide sequence ID" value="NZ_RZNJ01000004.1"/>
</dbReference>
<evidence type="ECO:0000313" key="1">
    <source>
        <dbReference type="EMBL" id="RUT29998.1"/>
    </source>
</evidence>
<proteinExistence type="predicted"/>
<accession>A0A433X7H7</accession>
<dbReference type="AlphaFoldDB" id="A0A433X7H7"/>
<protein>
    <submittedName>
        <fullName evidence="1">Uncharacterized protein</fullName>
    </submittedName>
</protein>